<comment type="caution">
    <text evidence="2">The sequence shown here is derived from an EMBL/GenBank/DDBJ whole genome shotgun (WGS) entry which is preliminary data.</text>
</comment>
<evidence type="ECO:0000313" key="3">
    <source>
        <dbReference type="Proteomes" id="UP001189429"/>
    </source>
</evidence>
<organism evidence="2 3">
    <name type="scientific">Prorocentrum cordatum</name>
    <dbReference type="NCBI Taxonomy" id="2364126"/>
    <lineage>
        <taxon>Eukaryota</taxon>
        <taxon>Sar</taxon>
        <taxon>Alveolata</taxon>
        <taxon>Dinophyceae</taxon>
        <taxon>Prorocentrales</taxon>
        <taxon>Prorocentraceae</taxon>
        <taxon>Prorocentrum</taxon>
    </lineage>
</organism>
<protein>
    <submittedName>
        <fullName evidence="2">Uncharacterized protein</fullName>
    </submittedName>
</protein>
<accession>A0ABN9RKU6</accession>
<dbReference type="EMBL" id="CAUYUJ010007169">
    <property type="protein sequence ID" value="CAK0819779.1"/>
    <property type="molecule type" value="Genomic_DNA"/>
</dbReference>
<gene>
    <name evidence="2" type="ORF">PCOR1329_LOCUS21689</name>
</gene>
<evidence type="ECO:0000256" key="1">
    <source>
        <dbReference type="SAM" id="MobiDB-lite"/>
    </source>
</evidence>
<sequence>MSALDTCALGAYLVIATPRPLQSDRSLLEELEASLGVWEFALLASVALQMSLCAATWRVYKELRSTGLYPPGSNLAAVGRMREVPFMEVMCETEDMELITECISPYGDMLAPVLPVRGEPPLSPSPKAPLMECGGPATPSTALADAAGGCAREGPLAGGTPGVGSQGGPR</sequence>
<dbReference type="Proteomes" id="UP001189429">
    <property type="component" value="Unassembled WGS sequence"/>
</dbReference>
<feature type="compositionally biased region" description="Gly residues" evidence="1">
    <location>
        <begin position="156"/>
        <end position="170"/>
    </location>
</feature>
<keyword evidence="3" id="KW-1185">Reference proteome</keyword>
<reference evidence="2" key="1">
    <citation type="submission" date="2023-10" db="EMBL/GenBank/DDBJ databases">
        <authorList>
            <person name="Chen Y."/>
            <person name="Shah S."/>
            <person name="Dougan E. K."/>
            <person name="Thang M."/>
            <person name="Chan C."/>
        </authorList>
    </citation>
    <scope>NUCLEOTIDE SEQUENCE [LARGE SCALE GENOMIC DNA]</scope>
</reference>
<proteinExistence type="predicted"/>
<evidence type="ECO:0000313" key="2">
    <source>
        <dbReference type="EMBL" id="CAK0819779.1"/>
    </source>
</evidence>
<feature type="region of interest" description="Disordered" evidence="1">
    <location>
        <begin position="117"/>
        <end position="170"/>
    </location>
</feature>
<name>A0ABN9RKU6_9DINO</name>